<protein>
    <submittedName>
        <fullName evidence="2">Uncharacterized protein</fullName>
    </submittedName>
</protein>
<name>D2QJR3_SPILD</name>
<accession>D2QJR3</accession>
<evidence type="ECO:0000313" key="2">
    <source>
        <dbReference type="EMBL" id="ADB40109.1"/>
    </source>
</evidence>
<gene>
    <name evidence="2" type="ordered locus">Slin_4122</name>
</gene>
<dbReference type="AlphaFoldDB" id="D2QJR3"/>
<dbReference type="KEGG" id="sli:Slin_4122"/>
<evidence type="ECO:0000313" key="3">
    <source>
        <dbReference type="Proteomes" id="UP000002028"/>
    </source>
</evidence>
<keyword evidence="3" id="KW-1185">Reference proteome</keyword>
<reference evidence="2 3" key="1">
    <citation type="journal article" date="2010" name="Stand. Genomic Sci.">
        <title>Complete genome sequence of Spirosoma linguale type strain (1).</title>
        <authorList>
            <person name="Lail K."/>
            <person name="Sikorski J."/>
            <person name="Saunders E."/>
            <person name="Lapidus A."/>
            <person name="Glavina Del Rio T."/>
            <person name="Copeland A."/>
            <person name="Tice H."/>
            <person name="Cheng J.-F."/>
            <person name="Lucas S."/>
            <person name="Nolan M."/>
            <person name="Bruce D."/>
            <person name="Goodwin L."/>
            <person name="Pitluck S."/>
            <person name="Ivanova N."/>
            <person name="Mavromatis K."/>
            <person name="Ovchinnikova G."/>
            <person name="Pati A."/>
            <person name="Chen A."/>
            <person name="Palaniappan K."/>
            <person name="Land M."/>
            <person name="Hauser L."/>
            <person name="Chang Y.-J."/>
            <person name="Jeffries C.D."/>
            <person name="Chain P."/>
            <person name="Brettin T."/>
            <person name="Detter J.C."/>
            <person name="Schuetze A."/>
            <person name="Rohde M."/>
            <person name="Tindall B.J."/>
            <person name="Goeker M."/>
            <person name="Bristow J."/>
            <person name="Eisen J.A."/>
            <person name="Markowitz V."/>
            <person name="Hugenholtz P."/>
            <person name="Kyrpides N.C."/>
            <person name="Klenk H.-P."/>
            <person name="Chen F."/>
        </authorList>
    </citation>
    <scope>NUCLEOTIDE SEQUENCE [LARGE SCALE GENOMIC DNA]</scope>
    <source>
        <strain evidence="3">ATCC 33905 / DSM 74 / LMG 10896 / Claus 1</strain>
    </source>
</reference>
<dbReference type="EMBL" id="CP001769">
    <property type="protein sequence ID" value="ADB40109.1"/>
    <property type="molecule type" value="Genomic_DNA"/>
</dbReference>
<feature type="compositionally biased region" description="Basic residues" evidence="1">
    <location>
        <begin position="1"/>
        <end position="14"/>
    </location>
</feature>
<dbReference type="Proteomes" id="UP000002028">
    <property type="component" value="Chromosome"/>
</dbReference>
<feature type="region of interest" description="Disordered" evidence="1">
    <location>
        <begin position="1"/>
        <end position="38"/>
    </location>
</feature>
<dbReference type="HOGENOM" id="CLU_1151230_0_0_10"/>
<sequence length="241" mass="27826">MFLRTALRRGHHVVSRASSRSYGQSLKPRAEMPGQQGVLRKKDPAHEYWEKRGQGTWNISRGIREAFWGVKGYNMSHFVVPKSKAIAEVRRDPARANWDKELKRMRVKYPHLSFLIDQWRLQNRAQALGGNPLPVKAGRIMLEGLERMGRATTLTGKLGGHWYAQIYSLGNEGFRGGASYFMHALAIPWQWPGIATRHFFSKYFNIPENFHPIRIAGRMAGRKVITWKRGRKYKAKNRGNK</sequence>
<proteinExistence type="predicted"/>
<evidence type="ECO:0000256" key="1">
    <source>
        <dbReference type="SAM" id="MobiDB-lite"/>
    </source>
</evidence>
<organism evidence="2 3">
    <name type="scientific">Spirosoma linguale (strain ATCC 33905 / DSM 74 / LMG 10896 / Claus 1)</name>
    <dbReference type="NCBI Taxonomy" id="504472"/>
    <lineage>
        <taxon>Bacteria</taxon>
        <taxon>Pseudomonadati</taxon>
        <taxon>Bacteroidota</taxon>
        <taxon>Cytophagia</taxon>
        <taxon>Cytophagales</taxon>
        <taxon>Cytophagaceae</taxon>
        <taxon>Spirosoma</taxon>
    </lineage>
</organism>